<comment type="caution">
    <text evidence="1">The sequence shown here is derived from an EMBL/GenBank/DDBJ whole genome shotgun (WGS) entry which is preliminary data.</text>
</comment>
<protein>
    <submittedName>
        <fullName evidence="1">Uncharacterized protein</fullName>
    </submittedName>
</protein>
<dbReference type="EMBL" id="JBHSNC010000043">
    <property type="protein sequence ID" value="MFC5530590.1"/>
    <property type="molecule type" value="Genomic_DNA"/>
</dbReference>
<name>A0ABW0R2K2_9BACL</name>
<reference evidence="2" key="1">
    <citation type="journal article" date="2019" name="Int. J. Syst. Evol. Microbiol.">
        <title>The Global Catalogue of Microorganisms (GCM) 10K type strain sequencing project: providing services to taxonomists for standard genome sequencing and annotation.</title>
        <authorList>
            <consortium name="The Broad Institute Genomics Platform"/>
            <consortium name="The Broad Institute Genome Sequencing Center for Infectious Disease"/>
            <person name="Wu L."/>
            <person name="Ma J."/>
        </authorList>
    </citation>
    <scope>NUCLEOTIDE SEQUENCE [LARGE SCALE GENOMIC DNA]</scope>
    <source>
        <strain evidence="2">CGMCC 1.18578</strain>
    </source>
</reference>
<evidence type="ECO:0000313" key="1">
    <source>
        <dbReference type="EMBL" id="MFC5530590.1"/>
    </source>
</evidence>
<keyword evidence="2" id="KW-1185">Reference proteome</keyword>
<evidence type="ECO:0000313" key="2">
    <source>
        <dbReference type="Proteomes" id="UP001596108"/>
    </source>
</evidence>
<accession>A0ABW0R2K2</accession>
<dbReference type="Proteomes" id="UP001596108">
    <property type="component" value="Unassembled WGS sequence"/>
</dbReference>
<proteinExistence type="predicted"/>
<gene>
    <name evidence="1" type="ORF">ACFPQ4_14220</name>
</gene>
<organism evidence="1 2">
    <name type="scientific">Cohnella yongneupensis</name>
    <dbReference type="NCBI Taxonomy" id="425006"/>
    <lineage>
        <taxon>Bacteria</taxon>
        <taxon>Bacillati</taxon>
        <taxon>Bacillota</taxon>
        <taxon>Bacilli</taxon>
        <taxon>Bacillales</taxon>
        <taxon>Paenibacillaceae</taxon>
        <taxon>Cohnella</taxon>
    </lineage>
</organism>
<dbReference type="RefSeq" id="WP_378112534.1">
    <property type="nucleotide sequence ID" value="NZ_JBHSNC010000043.1"/>
</dbReference>
<sequence>MSNSILYHTDNILIVANKDKQHVQLELSSSGYRPKFVTHYIESRSELDELIAALEQARAHLDAVE</sequence>